<comment type="caution">
    <text evidence="1">The sequence shown here is derived from an EMBL/GenBank/DDBJ whole genome shotgun (WGS) entry which is preliminary data.</text>
</comment>
<reference evidence="1 2" key="1">
    <citation type="submission" date="2019-07" db="EMBL/GenBank/DDBJ databases">
        <title>Whole genome shotgun sequence of Lactobacillus spicheri NBRC 107155.</title>
        <authorList>
            <person name="Hosoyama A."/>
            <person name="Uohara A."/>
            <person name="Ohji S."/>
            <person name="Ichikawa N."/>
        </authorList>
    </citation>
    <scope>NUCLEOTIDE SEQUENCE [LARGE SCALE GENOMIC DNA]</scope>
    <source>
        <strain evidence="1 2">NBRC 107155</strain>
    </source>
</reference>
<dbReference type="InterPro" id="IPR036412">
    <property type="entry name" value="HAD-like_sf"/>
</dbReference>
<dbReference type="InterPro" id="IPR023214">
    <property type="entry name" value="HAD_sf"/>
</dbReference>
<evidence type="ECO:0000313" key="1">
    <source>
        <dbReference type="EMBL" id="GEO66947.1"/>
    </source>
</evidence>
<dbReference type="EMBL" id="BJZI01000017">
    <property type="protein sequence ID" value="GEO66947.1"/>
    <property type="molecule type" value="Genomic_DNA"/>
</dbReference>
<dbReference type="SFLD" id="SFLDG01144">
    <property type="entry name" value="C2.B.4:_PGP_Like"/>
    <property type="match status" value="1"/>
</dbReference>
<dbReference type="GO" id="GO:0016787">
    <property type="term" value="F:hydrolase activity"/>
    <property type="evidence" value="ECO:0007669"/>
    <property type="project" value="UniProtKB-KW"/>
</dbReference>
<proteinExistence type="predicted"/>
<gene>
    <name evidence="1" type="ORF">LSP04_13660</name>
</gene>
<keyword evidence="2" id="KW-1185">Reference proteome</keyword>
<accession>A0ABQ0WPD6</accession>
<evidence type="ECO:0000313" key="2">
    <source>
        <dbReference type="Proteomes" id="UP000321691"/>
    </source>
</evidence>
<dbReference type="PANTHER" id="PTHR10000">
    <property type="entry name" value="PHOSPHOSERINE PHOSPHATASE"/>
    <property type="match status" value="1"/>
</dbReference>
<dbReference type="SFLD" id="SFLDS00003">
    <property type="entry name" value="Haloacid_Dehalogenase"/>
    <property type="match status" value="1"/>
</dbReference>
<dbReference type="SUPFAM" id="SSF56784">
    <property type="entry name" value="HAD-like"/>
    <property type="match status" value="1"/>
</dbReference>
<dbReference type="RefSeq" id="WP_056963680.1">
    <property type="nucleotide sequence ID" value="NZ_BJZI01000017.1"/>
</dbReference>
<dbReference type="PANTHER" id="PTHR10000:SF8">
    <property type="entry name" value="HAD SUPERFAMILY HYDROLASE-LIKE, TYPE 3"/>
    <property type="match status" value="1"/>
</dbReference>
<dbReference type="Gene3D" id="3.30.1240.10">
    <property type="match status" value="1"/>
</dbReference>
<sequence length="269" mass="29730">MIKVIAIDIDDTLLNSRLEVTPTVKDRIQWAMTLGVKIVLCSGRPLAGLRPFLQELGIQGADQYVVTYNGAVTQSVTGGILGKHLLSADDFERIRVFCDQHQVHFNALDDQSQIYTPNQQISWQTVRQAAENQAGIQMLAPQDFPIRFPLAKVMLADEPAKLDTVESAFRALFGERYYIVRSQPYFLEVLNRQADKGHGLTDLMTHLGLESDELVGIGDEANDLPMFTTVGTAVAMGNAHPEIQQAADWVTADNDHDGVAQAIDRLLAE</sequence>
<dbReference type="NCBIfam" id="TIGR01484">
    <property type="entry name" value="HAD-SF-IIB"/>
    <property type="match status" value="1"/>
</dbReference>
<protein>
    <submittedName>
        <fullName evidence="1">Hydrolase</fullName>
    </submittedName>
</protein>
<name>A0ABQ0WPD6_9LACO</name>
<dbReference type="SFLD" id="SFLDG01140">
    <property type="entry name" value="C2.B:_Phosphomannomutase_and_P"/>
    <property type="match status" value="1"/>
</dbReference>
<dbReference type="NCBIfam" id="TIGR00099">
    <property type="entry name" value="Cof-subfamily"/>
    <property type="match status" value="1"/>
</dbReference>
<dbReference type="InterPro" id="IPR000150">
    <property type="entry name" value="Cof"/>
</dbReference>
<keyword evidence="1" id="KW-0378">Hydrolase</keyword>
<dbReference type="InterPro" id="IPR006379">
    <property type="entry name" value="HAD-SF_hydro_IIB"/>
</dbReference>
<dbReference type="CDD" id="cd07516">
    <property type="entry name" value="HAD_Pase"/>
    <property type="match status" value="1"/>
</dbReference>
<dbReference type="Gene3D" id="3.40.50.1000">
    <property type="entry name" value="HAD superfamily/HAD-like"/>
    <property type="match status" value="1"/>
</dbReference>
<organism evidence="1 2">
    <name type="scientific">Levilactobacillus spicheri</name>
    <dbReference type="NCBI Taxonomy" id="216463"/>
    <lineage>
        <taxon>Bacteria</taxon>
        <taxon>Bacillati</taxon>
        <taxon>Bacillota</taxon>
        <taxon>Bacilli</taxon>
        <taxon>Lactobacillales</taxon>
        <taxon>Lactobacillaceae</taxon>
        <taxon>Levilactobacillus</taxon>
    </lineage>
</organism>
<dbReference type="Pfam" id="PF08282">
    <property type="entry name" value="Hydrolase_3"/>
    <property type="match status" value="1"/>
</dbReference>
<dbReference type="Proteomes" id="UP000321691">
    <property type="component" value="Unassembled WGS sequence"/>
</dbReference>